<dbReference type="Pfam" id="PF00651">
    <property type="entry name" value="BTB"/>
    <property type="match status" value="1"/>
</dbReference>
<dbReference type="InterPro" id="IPR000210">
    <property type="entry name" value="BTB/POZ_dom"/>
</dbReference>
<dbReference type="SMART" id="SM00225">
    <property type="entry name" value="BTB"/>
    <property type="match status" value="1"/>
</dbReference>
<dbReference type="GO" id="GO:0005737">
    <property type="term" value="C:cytoplasm"/>
    <property type="evidence" value="ECO:0007669"/>
    <property type="project" value="TreeGrafter"/>
</dbReference>
<name>A0AAJ6YW40_9HYME</name>
<dbReference type="Pfam" id="PF00754">
    <property type="entry name" value="F5_F8_type_C"/>
    <property type="match status" value="2"/>
</dbReference>
<dbReference type="PANTHER" id="PTHR46306:SF1">
    <property type="entry name" value="BTB_POZ DOMAIN-CONTAINING PROTEIN 9"/>
    <property type="match status" value="1"/>
</dbReference>
<organism evidence="2 3">
    <name type="scientific">Ceratosolen solmsi marchali</name>
    <dbReference type="NCBI Taxonomy" id="326594"/>
    <lineage>
        <taxon>Eukaryota</taxon>
        <taxon>Metazoa</taxon>
        <taxon>Ecdysozoa</taxon>
        <taxon>Arthropoda</taxon>
        <taxon>Hexapoda</taxon>
        <taxon>Insecta</taxon>
        <taxon>Pterygota</taxon>
        <taxon>Neoptera</taxon>
        <taxon>Endopterygota</taxon>
        <taxon>Hymenoptera</taxon>
        <taxon>Apocrita</taxon>
        <taxon>Proctotrupomorpha</taxon>
        <taxon>Chalcidoidea</taxon>
        <taxon>Agaonidae</taxon>
        <taxon>Agaoninae</taxon>
        <taxon>Ceratosolen</taxon>
    </lineage>
</organism>
<protein>
    <submittedName>
        <fullName evidence="3">BTB/POZ domain-containing protein 9</fullName>
    </submittedName>
</protein>
<evidence type="ECO:0000313" key="3">
    <source>
        <dbReference type="RefSeq" id="XP_011505483.1"/>
    </source>
</evidence>
<dbReference type="AlphaFoldDB" id="A0AAJ6YW40"/>
<dbReference type="GO" id="GO:0008344">
    <property type="term" value="P:adult locomotory behavior"/>
    <property type="evidence" value="ECO:0007669"/>
    <property type="project" value="TreeGrafter"/>
</dbReference>
<dbReference type="InterPro" id="IPR008979">
    <property type="entry name" value="Galactose-bd-like_sf"/>
</dbReference>
<gene>
    <name evidence="3" type="primary">LOC105368213</name>
</gene>
<dbReference type="SMART" id="SM00875">
    <property type="entry name" value="BACK"/>
    <property type="match status" value="1"/>
</dbReference>
<dbReference type="CTD" id="114781"/>
<dbReference type="FunFam" id="3.30.710.10:FF:000042">
    <property type="entry name" value="BTB/POZ domain-containing protein 9"/>
    <property type="match status" value="1"/>
</dbReference>
<dbReference type="KEGG" id="csol:105368213"/>
<dbReference type="RefSeq" id="XP_011505483.1">
    <property type="nucleotide sequence ID" value="XM_011507181.1"/>
</dbReference>
<dbReference type="GO" id="GO:0048512">
    <property type="term" value="P:circadian behavior"/>
    <property type="evidence" value="ECO:0007669"/>
    <property type="project" value="TreeGrafter"/>
</dbReference>
<feature type="domain" description="BTB" evidence="1">
    <location>
        <begin position="32"/>
        <end position="99"/>
    </location>
</feature>
<accession>A0AAJ6YW40</accession>
<dbReference type="InterPro" id="IPR000421">
    <property type="entry name" value="FA58C"/>
</dbReference>
<dbReference type="Gene3D" id="3.30.710.10">
    <property type="entry name" value="Potassium Channel Kv1.1, Chain A"/>
    <property type="match status" value="1"/>
</dbReference>
<dbReference type="Pfam" id="PF07707">
    <property type="entry name" value="BACK"/>
    <property type="match status" value="1"/>
</dbReference>
<dbReference type="FunFam" id="2.60.120.260:FF:000051">
    <property type="entry name" value="BTB/POZ domain-containing protein 9"/>
    <property type="match status" value="1"/>
</dbReference>
<dbReference type="Gene3D" id="2.60.120.260">
    <property type="entry name" value="Galactose-binding domain-like"/>
    <property type="match status" value="2"/>
</dbReference>
<proteinExistence type="predicted"/>
<dbReference type="InterPro" id="IPR011333">
    <property type="entry name" value="SKP1/BTB/POZ_sf"/>
</dbReference>
<evidence type="ECO:0000259" key="1">
    <source>
        <dbReference type="PROSITE" id="PS50097"/>
    </source>
</evidence>
<keyword evidence="2" id="KW-1185">Reference proteome</keyword>
<dbReference type="SUPFAM" id="SSF54695">
    <property type="entry name" value="POZ domain"/>
    <property type="match status" value="1"/>
</dbReference>
<dbReference type="GO" id="GO:0050804">
    <property type="term" value="P:modulation of chemical synaptic transmission"/>
    <property type="evidence" value="ECO:0007669"/>
    <property type="project" value="TreeGrafter"/>
</dbReference>
<dbReference type="InterPro" id="IPR011705">
    <property type="entry name" value="BACK"/>
</dbReference>
<dbReference type="CDD" id="cd18287">
    <property type="entry name" value="BTB_POZ_BTBD9"/>
    <property type="match status" value="1"/>
</dbReference>
<evidence type="ECO:0000313" key="2">
    <source>
        <dbReference type="Proteomes" id="UP000695007"/>
    </source>
</evidence>
<dbReference type="PROSITE" id="PS50097">
    <property type="entry name" value="BTB"/>
    <property type="match status" value="1"/>
</dbReference>
<dbReference type="GeneID" id="105368213"/>
<dbReference type="Proteomes" id="UP000695007">
    <property type="component" value="Unplaced"/>
</dbReference>
<dbReference type="SUPFAM" id="SSF49785">
    <property type="entry name" value="Galactose-binding domain-like"/>
    <property type="match status" value="2"/>
</dbReference>
<dbReference type="Gene3D" id="1.25.40.420">
    <property type="match status" value="1"/>
</dbReference>
<dbReference type="PANTHER" id="PTHR46306">
    <property type="entry name" value="BTB/POZ DOMAIN-CONTAINING PROTEIN 9"/>
    <property type="match status" value="1"/>
</dbReference>
<reference evidence="3" key="1">
    <citation type="submission" date="2025-08" db="UniProtKB">
        <authorList>
            <consortium name="RefSeq"/>
        </authorList>
    </citation>
    <scope>IDENTIFICATION</scope>
</reference>
<dbReference type="InterPro" id="IPR052407">
    <property type="entry name" value="BTB_POZ_domain_cont_9"/>
</dbReference>
<sequence length="560" mass="64249">MSSCHSNFVGEIEHTNYLSKDIGALYLSGDYSDITLIVSGQRFDVHKAILAARSQYFRALLYGGLKESTQSEIELKEPTIPAFKELLKYIYTGHISLSNQKEEVILDILGLVHQYSFIQLESAICDYLIEIHSLENVCIIFDAARLYQLENLMKVCYSFMDKDAAKIIKHKSFLQLSSCALIDLLARDSFFAVEIEIFQAVQSWIEANTGVEFDKILEQVRLNLISISHLLKIVRPTALVSSDAILDAIAANLEPKNLHLNYRGLLLTDVDIVGSCIDTEVLQGEAGHYLLDGDCVSYDLERGYTWHQINGPPDNCILIKFGNQCIINHMKMLLWDLDSRSYSYYIEVSVDKKNWVEVIDHSDYLCRSWQYIYFEPRVVLYIRIIGTNNTVNKVFHLVRFEAYFIHHSEKLSNGIIIPTRNVALMKQGACVNEGVSRSRNVLLNGDLQNYDWERGYTCHQLNSGCIQIQLGQPYMIDSMRLLLWDCDDRSYSYYIQVSSDLKNWELIVDKTKESCRSWQILRFSPPRVVVFIKIIGTNNTANGVFHCVHFECPAQENEIN</sequence>